<proteinExistence type="predicted"/>
<name>A0ABR8SCV3_9BURK</name>
<accession>A0ABR8SCV3</accession>
<protein>
    <submittedName>
        <fullName evidence="1">Uncharacterized protein</fullName>
    </submittedName>
</protein>
<gene>
    <name evidence="1" type="ORF">H9646_12560</name>
</gene>
<reference evidence="1 2" key="1">
    <citation type="submission" date="2020-08" db="EMBL/GenBank/DDBJ databases">
        <title>A Genomic Blueprint of the Chicken Gut Microbiome.</title>
        <authorList>
            <person name="Gilroy R."/>
            <person name="Ravi A."/>
            <person name="Getino M."/>
            <person name="Pursley I."/>
            <person name="Horton D.L."/>
            <person name="Alikhan N.-F."/>
            <person name="Baker D."/>
            <person name="Gharbi K."/>
            <person name="Hall N."/>
            <person name="Watson M."/>
            <person name="Adriaenssens E.M."/>
            <person name="Foster-Nyarko E."/>
            <person name="Jarju S."/>
            <person name="Secka A."/>
            <person name="Antonio M."/>
            <person name="Oren A."/>
            <person name="Chaudhuri R."/>
            <person name="La Ragione R.M."/>
            <person name="Hildebrand F."/>
            <person name="Pallen M.J."/>
        </authorList>
    </citation>
    <scope>NUCLEOTIDE SEQUENCE [LARGE SCALE GENOMIC DNA]</scope>
    <source>
        <strain evidence="1 2">Sa2CVA6</strain>
    </source>
</reference>
<sequence length="220" mass="24188">MSLTSEQVAQLRAAMAAYNFPATYYDFAQQAECVVQGMPEVERYIHALLTSPVAQEVENGLANIVFWGNANAGYQMHRVMKFKQGVTAQQVQAFQALVRQAQVPGLDAIKKLGMPQFSGISFISKITAFLNPAQCGVLDLLIARMRREGGPKALNTLRFHSAITPTAVNCAAYASWCAECQAISQQYLDGQPRAVDVERGFFYLIQNGQLEVARAIYEAA</sequence>
<evidence type="ECO:0000313" key="2">
    <source>
        <dbReference type="Proteomes" id="UP000634919"/>
    </source>
</evidence>
<dbReference type="RefSeq" id="WP_191723729.1">
    <property type="nucleotide sequence ID" value="NZ_JACSQK010000006.1"/>
</dbReference>
<keyword evidence="2" id="KW-1185">Reference proteome</keyword>
<evidence type="ECO:0000313" key="1">
    <source>
        <dbReference type="EMBL" id="MBD7961315.1"/>
    </source>
</evidence>
<comment type="caution">
    <text evidence="1">The sequence shown here is derived from an EMBL/GenBank/DDBJ whole genome shotgun (WGS) entry which is preliminary data.</text>
</comment>
<dbReference type="Proteomes" id="UP000634919">
    <property type="component" value="Unassembled WGS sequence"/>
</dbReference>
<dbReference type="EMBL" id="JACSQK010000006">
    <property type="protein sequence ID" value="MBD7961315.1"/>
    <property type="molecule type" value="Genomic_DNA"/>
</dbReference>
<organism evidence="1 2">
    <name type="scientific">Comamonas avium</name>
    <dbReference type="NCBI Taxonomy" id="2762231"/>
    <lineage>
        <taxon>Bacteria</taxon>
        <taxon>Pseudomonadati</taxon>
        <taxon>Pseudomonadota</taxon>
        <taxon>Betaproteobacteria</taxon>
        <taxon>Burkholderiales</taxon>
        <taxon>Comamonadaceae</taxon>
        <taxon>Comamonas</taxon>
    </lineage>
</organism>